<sequence>MGAEGLEAGRPFSAKPSENIRVFAVLAPTDACQARDLMFVRECAGTEEPARPCRHRSRSPLSRNKVGRGRKEPVRRNGPRRLDSARHRGFPLVGQPPQNISDVLEPTCSRLPASSCDGTSAVAWRGLPLPPSRDESREFAPDQTLNDDHATNNQVSELDTASQYPRGEH</sequence>
<feature type="region of interest" description="Disordered" evidence="1">
    <location>
        <begin position="46"/>
        <end position="169"/>
    </location>
</feature>
<gene>
    <name evidence="2" type="ORF">B0T16DRAFT_204034</name>
</gene>
<feature type="compositionally biased region" description="Polar residues" evidence="1">
    <location>
        <begin position="151"/>
        <end position="163"/>
    </location>
</feature>
<evidence type="ECO:0000313" key="2">
    <source>
        <dbReference type="EMBL" id="KAK0640907.1"/>
    </source>
</evidence>
<name>A0AA39XV98_9PEZI</name>
<comment type="caution">
    <text evidence="2">The sequence shown here is derived from an EMBL/GenBank/DDBJ whole genome shotgun (WGS) entry which is preliminary data.</text>
</comment>
<accession>A0AA39XV98</accession>
<proteinExistence type="predicted"/>
<evidence type="ECO:0000313" key="3">
    <source>
        <dbReference type="Proteomes" id="UP001174936"/>
    </source>
</evidence>
<dbReference type="EMBL" id="JAULSV010000006">
    <property type="protein sequence ID" value="KAK0640907.1"/>
    <property type="molecule type" value="Genomic_DNA"/>
</dbReference>
<protein>
    <submittedName>
        <fullName evidence="2">Uncharacterized protein</fullName>
    </submittedName>
</protein>
<dbReference type="Proteomes" id="UP001174936">
    <property type="component" value="Unassembled WGS sequence"/>
</dbReference>
<reference evidence="2" key="1">
    <citation type="submission" date="2023-06" db="EMBL/GenBank/DDBJ databases">
        <title>Genome-scale phylogeny and comparative genomics of the fungal order Sordariales.</title>
        <authorList>
            <consortium name="Lawrence Berkeley National Laboratory"/>
            <person name="Hensen N."/>
            <person name="Bonometti L."/>
            <person name="Westerberg I."/>
            <person name="Brannstrom I.O."/>
            <person name="Guillou S."/>
            <person name="Cros-Aarteil S."/>
            <person name="Calhoun S."/>
            <person name="Haridas S."/>
            <person name="Kuo A."/>
            <person name="Mondo S."/>
            <person name="Pangilinan J."/>
            <person name="Riley R."/>
            <person name="Labutti K."/>
            <person name="Andreopoulos B."/>
            <person name="Lipzen A."/>
            <person name="Chen C."/>
            <person name="Yanf M."/>
            <person name="Daum C."/>
            <person name="Ng V."/>
            <person name="Clum A."/>
            <person name="Steindorff A."/>
            <person name="Ohm R."/>
            <person name="Martin F."/>
            <person name="Silar P."/>
            <person name="Natvig D."/>
            <person name="Lalanne C."/>
            <person name="Gautier V."/>
            <person name="Ament-Velasquez S.L."/>
            <person name="Kruys A."/>
            <person name="Hutchinson M.I."/>
            <person name="Powell A.J."/>
            <person name="Barry K."/>
            <person name="Miller A.N."/>
            <person name="Grigoriev I.V."/>
            <person name="Debuchy R."/>
            <person name="Gladieux P."/>
            <person name="Thoren M.H."/>
            <person name="Johannesson H."/>
        </authorList>
    </citation>
    <scope>NUCLEOTIDE SEQUENCE</scope>
    <source>
        <strain evidence="2">SMH2532-1</strain>
    </source>
</reference>
<dbReference type="AlphaFoldDB" id="A0AA39XV98"/>
<feature type="compositionally biased region" description="Basic and acidic residues" evidence="1">
    <location>
        <begin position="132"/>
        <end position="150"/>
    </location>
</feature>
<organism evidence="2 3">
    <name type="scientific">Cercophora newfieldiana</name>
    <dbReference type="NCBI Taxonomy" id="92897"/>
    <lineage>
        <taxon>Eukaryota</taxon>
        <taxon>Fungi</taxon>
        <taxon>Dikarya</taxon>
        <taxon>Ascomycota</taxon>
        <taxon>Pezizomycotina</taxon>
        <taxon>Sordariomycetes</taxon>
        <taxon>Sordariomycetidae</taxon>
        <taxon>Sordariales</taxon>
        <taxon>Lasiosphaeriaceae</taxon>
        <taxon>Cercophora</taxon>
    </lineage>
</organism>
<evidence type="ECO:0000256" key="1">
    <source>
        <dbReference type="SAM" id="MobiDB-lite"/>
    </source>
</evidence>
<keyword evidence="3" id="KW-1185">Reference proteome</keyword>
<feature type="compositionally biased region" description="Basic and acidic residues" evidence="1">
    <location>
        <begin position="69"/>
        <end position="86"/>
    </location>
</feature>